<keyword evidence="1" id="KW-0732">Signal</keyword>
<name>A0ABY8F5I6_9HYPH</name>
<proteinExistence type="predicted"/>
<keyword evidence="3" id="KW-1185">Reference proteome</keyword>
<dbReference type="Proteomes" id="UP001209803">
    <property type="component" value="Chromosome"/>
</dbReference>
<feature type="chain" id="PRO_5046880853" description="PepSY domain-containing protein" evidence="1">
    <location>
        <begin position="30"/>
        <end position="143"/>
    </location>
</feature>
<dbReference type="EMBL" id="CP120863">
    <property type="protein sequence ID" value="WFE90689.1"/>
    <property type="molecule type" value="Genomic_DNA"/>
</dbReference>
<evidence type="ECO:0008006" key="4">
    <source>
        <dbReference type="Google" id="ProtNLM"/>
    </source>
</evidence>
<evidence type="ECO:0000313" key="2">
    <source>
        <dbReference type="EMBL" id="WFE90689.1"/>
    </source>
</evidence>
<gene>
    <name evidence="2" type="ORF">K1718_04895</name>
</gene>
<sequence>MLATLSKFSAPIAGAVLLVSAGLVSSANAAPLASGIKIHQPQSELIVKVDHRKHKKHRGQRGWDDRRGWGYHEMGPRQIRRSLRHRGFHKIRILDRRGPMYIVKARAWGGQKFRLVVDSRSAQIVRSRPVGGHRAHWGWQHRW</sequence>
<dbReference type="RefSeq" id="WP_152499864.1">
    <property type="nucleotide sequence ID" value="NZ_CP120863.1"/>
</dbReference>
<evidence type="ECO:0000313" key="3">
    <source>
        <dbReference type="Proteomes" id="UP001209803"/>
    </source>
</evidence>
<accession>A0ABY8F5I6</accession>
<protein>
    <recommendedName>
        <fullName evidence="4">PepSY domain-containing protein</fullName>
    </recommendedName>
</protein>
<evidence type="ECO:0000256" key="1">
    <source>
        <dbReference type="SAM" id="SignalP"/>
    </source>
</evidence>
<organism evidence="2 3">
    <name type="scientific">Roseibium porphyridii</name>
    <dbReference type="NCBI Taxonomy" id="2866279"/>
    <lineage>
        <taxon>Bacteria</taxon>
        <taxon>Pseudomonadati</taxon>
        <taxon>Pseudomonadota</taxon>
        <taxon>Alphaproteobacteria</taxon>
        <taxon>Hyphomicrobiales</taxon>
        <taxon>Stappiaceae</taxon>
        <taxon>Roseibium</taxon>
    </lineage>
</organism>
<feature type="signal peptide" evidence="1">
    <location>
        <begin position="1"/>
        <end position="29"/>
    </location>
</feature>
<reference evidence="2 3" key="1">
    <citation type="submission" date="2023-03" db="EMBL/GenBank/DDBJ databases">
        <title>Roseibium porphyridii sp. nov. and Roseibium rhodosorbium sp. nov. isolated from marine algae, Porphyridium cruentum and Rhodosorus marinus, respectively.</title>
        <authorList>
            <person name="Lee M.W."/>
            <person name="Choi B.J."/>
            <person name="Lee J.K."/>
            <person name="Choi D.G."/>
            <person name="Baek J.H."/>
            <person name="Bayburt H."/>
            <person name="Kim J.M."/>
            <person name="Han D.M."/>
            <person name="Kim K.H."/>
            <person name="Jeon C.O."/>
        </authorList>
    </citation>
    <scope>NUCLEOTIDE SEQUENCE [LARGE SCALE GENOMIC DNA]</scope>
    <source>
        <strain evidence="2 3">KMA01</strain>
    </source>
</reference>